<dbReference type="GO" id="GO:0007265">
    <property type="term" value="P:Ras protein signal transduction"/>
    <property type="evidence" value="ECO:0007669"/>
    <property type="project" value="TreeGrafter"/>
</dbReference>
<name>A0AAD4N8W6_9BILA</name>
<evidence type="ECO:0000313" key="6">
    <source>
        <dbReference type="EMBL" id="KAI1715636.1"/>
    </source>
</evidence>
<evidence type="ECO:0000313" key="7">
    <source>
        <dbReference type="Proteomes" id="UP001201812"/>
    </source>
</evidence>
<dbReference type="PROSITE" id="PS50212">
    <property type="entry name" value="RASGEF_NTER"/>
    <property type="match status" value="1"/>
</dbReference>
<dbReference type="PANTHER" id="PTHR23113">
    <property type="entry name" value="GUANINE NUCLEOTIDE EXCHANGE FACTOR"/>
    <property type="match status" value="1"/>
</dbReference>
<gene>
    <name evidence="6" type="ORF">DdX_07960</name>
</gene>
<evidence type="ECO:0000256" key="1">
    <source>
        <dbReference type="ARBA" id="ARBA00022658"/>
    </source>
</evidence>
<evidence type="ECO:0000259" key="5">
    <source>
        <dbReference type="PROSITE" id="PS50212"/>
    </source>
</evidence>
<dbReference type="InterPro" id="IPR023578">
    <property type="entry name" value="Ras_GEF_dom_sf"/>
</dbReference>
<reference evidence="6" key="1">
    <citation type="submission" date="2022-01" db="EMBL/GenBank/DDBJ databases">
        <title>Genome Sequence Resource for Two Populations of Ditylenchus destructor, the Migratory Endoparasitic Phytonematode.</title>
        <authorList>
            <person name="Zhang H."/>
            <person name="Lin R."/>
            <person name="Xie B."/>
        </authorList>
    </citation>
    <scope>NUCLEOTIDE SEQUENCE</scope>
    <source>
        <strain evidence="6">BazhouSP</strain>
    </source>
</reference>
<accession>A0AAD4N8W6</accession>
<comment type="caution">
    <text evidence="6">The sequence shown here is derived from an EMBL/GenBank/DDBJ whole genome shotgun (WGS) entry which is preliminary data.</text>
</comment>
<feature type="region of interest" description="Disordered" evidence="3">
    <location>
        <begin position="1"/>
        <end position="25"/>
    </location>
</feature>
<dbReference type="Proteomes" id="UP001201812">
    <property type="component" value="Unassembled WGS sequence"/>
</dbReference>
<keyword evidence="1 2" id="KW-0344">Guanine-nucleotide releasing factor</keyword>
<dbReference type="GO" id="GO:0005886">
    <property type="term" value="C:plasma membrane"/>
    <property type="evidence" value="ECO:0007669"/>
    <property type="project" value="TreeGrafter"/>
</dbReference>
<evidence type="ECO:0000256" key="2">
    <source>
        <dbReference type="PROSITE-ProRule" id="PRU00168"/>
    </source>
</evidence>
<dbReference type="SMART" id="SM00147">
    <property type="entry name" value="RasGEF"/>
    <property type="match status" value="1"/>
</dbReference>
<dbReference type="InterPro" id="IPR008937">
    <property type="entry name" value="Ras-like_GEF"/>
</dbReference>
<dbReference type="InterPro" id="IPR001895">
    <property type="entry name" value="RASGEF_cat_dom"/>
</dbReference>
<dbReference type="EMBL" id="JAKKPZ010000011">
    <property type="protein sequence ID" value="KAI1715636.1"/>
    <property type="molecule type" value="Genomic_DNA"/>
</dbReference>
<evidence type="ECO:0000256" key="3">
    <source>
        <dbReference type="SAM" id="MobiDB-lite"/>
    </source>
</evidence>
<dbReference type="Pfam" id="PF00618">
    <property type="entry name" value="RasGEF_N"/>
    <property type="match status" value="1"/>
</dbReference>
<keyword evidence="7" id="KW-1185">Reference proteome</keyword>
<proteinExistence type="predicted"/>
<sequence length="527" mass="59817">MIGMPNSARNGKPTRKPDALLTMNGNLPRESRSLGSFLSANNVNGSSTEIPISSGTSPSSSSSLYSCNLLVNLESLQENNISWDSDGNIASGSLDAMLKQLFPTTIYCPSKELAFTLLLNLRTFISPAEILQKLLQHCLYEQNANLAKNFRRESRWKLFENVFSLLEEWTQQIPYDFRNPAMRDRLLELFGLCQVDPSSTQHLCDDLILELRSTLSKAERYESALRSLQQTIEDPPIQCDHQTGLMNVCPSPVIVAQQLTHIELERLSMIGADEIVDMLSHSSMENLGQIPQNGCPHHKSGRKEIFSSSANIRHYVNWFNQLTALVASEVLRHSRKRHRVKCIEFLIECAKECCNVGNFNSLMAIVAGLSSQPVARLKKTWVRIDKSKLEVLQHQLDPSGNFLSYRATLKAAIWRAEGAKQDAEKLVIPFFGLVIKDLFLIYRNCVQQMPNGHINFPILQQFAQHISDLIKWKNRVCPFKKNNPVLQYLLLGATYSEKNMYLLSYEYEVPETNADKDQYKKLTEDTK</sequence>
<dbReference type="CDD" id="cd06224">
    <property type="entry name" value="REM"/>
    <property type="match status" value="1"/>
</dbReference>
<organism evidence="6 7">
    <name type="scientific">Ditylenchus destructor</name>
    <dbReference type="NCBI Taxonomy" id="166010"/>
    <lineage>
        <taxon>Eukaryota</taxon>
        <taxon>Metazoa</taxon>
        <taxon>Ecdysozoa</taxon>
        <taxon>Nematoda</taxon>
        <taxon>Chromadorea</taxon>
        <taxon>Rhabditida</taxon>
        <taxon>Tylenchina</taxon>
        <taxon>Tylenchomorpha</taxon>
        <taxon>Sphaerularioidea</taxon>
        <taxon>Anguinidae</taxon>
        <taxon>Anguininae</taxon>
        <taxon>Ditylenchus</taxon>
    </lineage>
</organism>
<dbReference type="PANTHER" id="PTHR23113:SF356">
    <property type="entry name" value="FI05912P-RELATED"/>
    <property type="match status" value="1"/>
</dbReference>
<feature type="domain" description="N-terminal Ras-GEF" evidence="5">
    <location>
        <begin position="85"/>
        <end position="216"/>
    </location>
</feature>
<dbReference type="GO" id="GO:0005085">
    <property type="term" value="F:guanyl-nucleotide exchange factor activity"/>
    <property type="evidence" value="ECO:0007669"/>
    <property type="project" value="UniProtKB-KW"/>
</dbReference>
<dbReference type="Pfam" id="PF00617">
    <property type="entry name" value="RasGEF"/>
    <property type="match status" value="1"/>
</dbReference>
<dbReference type="PROSITE" id="PS50009">
    <property type="entry name" value="RASGEF_CAT"/>
    <property type="match status" value="1"/>
</dbReference>
<dbReference type="InterPro" id="IPR000651">
    <property type="entry name" value="Ras-like_Gua-exchang_fac_N"/>
</dbReference>
<dbReference type="SMART" id="SM00229">
    <property type="entry name" value="RasGEFN"/>
    <property type="match status" value="1"/>
</dbReference>
<dbReference type="InterPro" id="IPR036964">
    <property type="entry name" value="RASGEF_cat_dom_sf"/>
</dbReference>
<evidence type="ECO:0000259" key="4">
    <source>
        <dbReference type="PROSITE" id="PS50009"/>
    </source>
</evidence>
<dbReference type="Gene3D" id="1.20.870.10">
    <property type="entry name" value="Son of sevenless (SoS) protein Chain: S domain 1"/>
    <property type="match status" value="1"/>
</dbReference>
<dbReference type="SUPFAM" id="SSF48366">
    <property type="entry name" value="Ras GEF"/>
    <property type="match status" value="1"/>
</dbReference>
<protein>
    <submittedName>
        <fullName evidence="6">RasGEF domain-containing protein</fullName>
    </submittedName>
</protein>
<feature type="domain" description="Ras-GEF" evidence="4">
    <location>
        <begin position="251"/>
        <end position="510"/>
    </location>
</feature>
<dbReference type="AlphaFoldDB" id="A0AAD4N8W6"/>
<dbReference type="Gene3D" id="1.10.840.10">
    <property type="entry name" value="Ras guanine-nucleotide exchange factors catalytic domain"/>
    <property type="match status" value="1"/>
</dbReference>